<keyword evidence="11 13" id="KW-0472">Membrane</keyword>
<dbReference type="GO" id="GO:0005886">
    <property type="term" value="C:plasma membrane"/>
    <property type="evidence" value="ECO:0007669"/>
    <property type="project" value="UniProtKB-SubCell"/>
</dbReference>
<keyword evidence="7" id="KW-0598">Phosphotransferase system</keyword>
<dbReference type="InterPro" id="IPR013011">
    <property type="entry name" value="PTS_EIIB_2"/>
</dbReference>
<keyword evidence="17" id="KW-1185">Reference proteome</keyword>
<feature type="transmembrane region" description="Helical" evidence="13">
    <location>
        <begin position="206"/>
        <end position="231"/>
    </location>
</feature>
<evidence type="ECO:0000256" key="11">
    <source>
        <dbReference type="ARBA" id="ARBA00023136"/>
    </source>
</evidence>
<keyword evidence="3" id="KW-1003">Cell membrane</keyword>
<feature type="transmembrane region" description="Helical" evidence="13">
    <location>
        <begin position="148"/>
        <end position="170"/>
    </location>
</feature>
<dbReference type="Pfam" id="PF02378">
    <property type="entry name" value="PTS_EIIC"/>
    <property type="match status" value="1"/>
</dbReference>
<dbReference type="InterPro" id="IPR006327">
    <property type="entry name" value="PTS_IIC_fruc"/>
</dbReference>
<evidence type="ECO:0000256" key="7">
    <source>
        <dbReference type="ARBA" id="ARBA00022683"/>
    </source>
</evidence>
<dbReference type="Gene3D" id="3.40.50.2300">
    <property type="match status" value="1"/>
</dbReference>
<dbReference type="PROSITE" id="PS51104">
    <property type="entry name" value="PTS_EIIC_TYPE_2"/>
    <property type="match status" value="1"/>
</dbReference>
<evidence type="ECO:0000313" key="17">
    <source>
        <dbReference type="Proteomes" id="UP000231586"/>
    </source>
</evidence>
<evidence type="ECO:0000256" key="2">
    <source>
        <dbReference type="ARBA" id="ARBA00022448"/>
    </source>
</evidence>
<dbReference type="CDD" id="cd05569">
    <property type="entry name" value="PTS_IIB_fructose"/>
    <property type="match status" value="1"/>
</dbReference>
<feature type="domain" description="PTS EIIB type-2" evidence="14">
    <location>
        <begin position="1"/>
        <end position="98"/>
    </location>
</feature>
<dbReference type="InterPro" id="IPR003501">
    <property type="entry name" value="PTS_EIIB_2/3"/>
</dbReference>
<dbReference type="GO" id="GO:0009401">
    <property type="term" value="P:phosphoenolpyruvate-dependent sugar phosphotransferase system"/>
    <property type="evidence" value="ECO:0007669"/>
    <property type="project" value="UniProtKB-KW"/>
</dbReference>
<evidence type="ECO:0000256" key="9">
    <source>
        <dbReference type="ARBA" id="ARBA00022777"/>
    </source>
</evidence>
<evidence type="ECO:0000256" key="5">
    <source>
        <dbReference type="ARBA" id="ARBA00022597"/>
    </source>
</evidence>
<keyword evidence="9" id="KW-0418">Kinase</keyword>
<dbReference type="PANTHER" id="PTHR30505:SF0">
    <property type="entry name" value="FRUCTOSE-LIKE PTS SYSTEM EIIBC COMPONENT-RELATED"/>
    <property type="match status" value="1"/>
</dbReference>
<keyword evidence="8 13" id="KW-0812">Transmembrane</keyword>
<dbReference type="AlphaFoldDB" id="A0A2M8WVD5"/>
<feature type="compositionally biased region" description="Low complexity" evidence="12">
    <location>
        <begin position="509"/>
        <end position="521"/>
    </location>
</feature>
<dbReference type="SUPFAM" id="SSF52794">
    <property type="entry name" value="PTS system IIB component-like"/>
    <property type="match status" value="1"/>
</dbReference>
<comment type="subcellular location">
    <subcellularLocation>
        <location evidence="1">Cell inner membrane</location>
        <topology evidence="1">Multi-pass membrane protein</topology>
    </subcellularLocation>
</comment>
<name>A0A2M8WVD5_9MICO</name>
<dbReference type="Proteomes" id="UP000231586">
    <property type="component" value="Unassembled WGS sequence"/>
</dbReference>
<keyword evidence="2" id="KW-0813">Transport</keyword>
<evidence type="ECO:0000256" key="3">
    <source>
        <dbReference type="ARBA" id="ARBA00022475"/>
    </source>
</evidence>
<dbReference type="GO" id="GO:0005351">
    <property type="term" value="F:carbohydrate:proton symporter activity"/>
    <property type="evidence" value="ECO:0007669"/>
    <property type="project" value="InterPro"/>
</dbReference>
<feature type="transmembrane region" description="Helical" evidence="13">
    <location>
        <begin position="473"/>
        <end position="493"/>
    </location>
</feature>
<keyword evidence="4" id="KW-0597">Phosphoprotein</keyword>
<proteinExistence type="predicted"/>
<dbReference type="NCBIfam" id="TIGR00829">
    <property type="entry name" value="FRU"/>
    <property type="match status" value="1"/>
</dbReference>
<feature type="transmembrane region" description="Helical" evidence="13">
    <location>
        <begin position="434"/>
        <end position="453"/>
    </location>
</feature>
<feature type="transmembrane region" description="Helical" evidence="13">
    <location>
        <begin position="285"/>
        <end position="307"/>
    </location>
</feature>
<dbReference type="PROSITE" id="PS51099">
    <property type="entry name" value="PTS_EIIB_TYPE_2"/>
    <property type="match status" value="1"/>
</dbReference>
<dbReference type="OrthoDB" id="9782569at2"/>
<dbReference type="GO" id="GO:0022877">
    <property type="term" value="F:protein-N(PI)-phosphohistidine-fructose phosphotransferase system transporter activity"/>
    <property type="evidence" value="ECO:0007669"/>
    <property type="project" value="InterPro"/>
</dbReference>
<accession>A0A2M8WVD5</accession>
<evidence type="ECO:0000256" key="12">
    <source>
        <dbReference type="SAM" id="MobiDB-lite"/>
    </source>
</evidence>
<keyword evidence="10 13" id="KW-1133">Transmembrane helix</keyword>
<evidence type="ECO:0000256" key="1">
    <source>
        <dbReference type="ARBA" id="ARBA00004429"/>
    </source>
</evidence>
<evidence type="ECO:0000313" key="16">
    <source>
        <dbReference type="EMBL" id="PJI94856.1"/>
    </source>
</evidence>
<sequence length="521" mass="53291">MKFVAVTSCPTGIAHTYMAAEALEQAGADAGHEVTVETQGSIGTDPLDPQLIADADGVIFAADLEVKDKARFAGKPFVDVGVKAAVHDAPTVIAQAVAAVEAGPVAGGAGTVAGPGQPLTTGPATPAPRQVGVGARIRQYLMTGVSHMLPFVSAGGILIAIGFLISTVAWKTNGAIEVTKVVDGNDPTAFLDWITHSFSWVSGQDWAVLLFWIGKWAFAFLVPALSGYIAYGIADRPGIAPGFVGGFAAVLVGAGFLGGILTGFLAGFTALWISRWKVPKGVRGIMPVVVIPLLSVGVVGVVTTLIIGPPMRWINDGLTDWLNSLNGGSAILLGAVLGLMMCFDLGGPVNKVAYVFATTGLVNATSNADGPAKIMTAVMVAGMVPPLAIALSTVMRRHLWTPQERDAGKSCWLLGASFISEGAIPFAAADPLRMIPSFMAGGAVAGALSMAFGSGQLAPHGGIWVIALIGKPLLFLVALAAGTVVSAVVLTALKTVRERRFETQDDTPVDAPAAPAATAAA</sequence>
<dbReference type="InterPro" id="IPR003353">
    <property type="entry name" value="PTS_IIB_fruc"/>
</dbReference>
<reference evidence="16 17" key="1">
    <citation type="submission" date="2017-11" db="EMBL/GenBank/DDBJ databases">
        <title>Genomic Encyclopedia of Archaeal and Bacterial Type Strains, Phase II (KMG-II): From Individual Species to Whole Genera.</title>
        <authorList>
            <person name="Goeker M."/>
        </authorList>
    </citation>
    <scope>NUCLEOTIDE SEQUENCE [LARGE SCALE GENOMIC DNA]</scope>
    <source>
        <strain evidence="16 17">DSM 22413</strain>
    </source>
</reference>
<dbReference type="InterPro" id="IPR013014">
    <property type="entry name" value="PTS_EIIC_2"/>
</dbReference>
<dbReference type="InterPro" id="IPR003352">
    <property type="entry name" value="PTS_EIIC"/>
</dbReference>
<feature type="region of interest" description="Disordered" evidence="12">
    <location>
        <begin position="501"/>
        <end position="521"/>
    </location>
</feature>
<dbReference type="InterPro" id="IPR036095">
    <property type="entry name" value="PTS_EIIB-like_sf"/>
</dbReference>
<evidence type="ECO:0000259" key="14">
    <source>
        <dbReference type="PROSITE" id="PS51099"/>
    </source>
</evidence>
<dbReference type="InterPro" id="IPR050864">
    <property type="entry name" value="Bacterial_PTS_Sugar_Transport"/>
</dbReference>
<evidence type="ECO:0000259" key="15">
    <source>
        <dbReference type="PROSITE" id="PS51104"/>
    </source>
</evidence>
<organism evidence="16 17">
    <name type="scientific">Luteimicrobium subarcticum</name>
    <dbReference type="NCBI Taxonomy" id="620910"/>
    <lineage>
        <taxon>Bacteria</taxon>
        <taxon>Bacillati</taxon>
        <taxon>Actinomycetota</taxon>
        <taxon>Actinomycetes</taxon>
        <taxon>Micrococcales</taxon>
        <taxon>Luteimicrobium</taxon>
    </lineage>
</organism>
<dbReference type="Pfam" id="PF02302">
    <property type="entry name" value="PTS_IIB"/>
    <property type="match status" value="1"/>
</dbReference>
<dbReference type="PANTHER" id="PTHR30505">
    <property type="entry name" value="FRUCTOSE-LIKE PERMEASE"/>
    <property type="match status" value="1"/>
</dbReference>
<gene>
    <name evidence="16" type="ORF">CLV34_0704</name>
</gene>
<dbReference type="NCBIfam" id="TIGR01427">
    <property type="entry name" value="PTS_IIC_fructo"/>
    <property type="match status" value="1"/>
</dbReference>
<feature type="transmembrane region" description="Helical" evidence="13">
    <location>
        <begin position="327"/>
        <end position="345"/>
    </location>
</feature>
<evidence type="ECO:0000256" key="6">
    <source>
        <dbReference type="ARBA" id="ARBA00022679"/>
    </source>
</evidence>
<evidence type="ECO:0000256" key="13">
    <source>
        <dbReference type="SAM" id="Phobius"/>
    </source>
</evidence>
<dbReference type="EMBL" id="PGTZ01000006">
    <property type="protein sequence ID" value="PJI94856.1"/>
    <property type="molecule type" value="Genomic_DNA"/>
</dbReference>
<dbReference type="GO" id="GO:0016301">
    <property type="term" value="F:kinase activity"/>
    <property type="evidence" value="ECO:0007669"/>
    <property type="project" value="UniProtKB-KW"/>
</dbReference>
<keyword evidence="5" id="KW-0762">Sugar transport</keyword>
<evidence type="ECO:0000256" key="10">
    <source>
        <dbReference type="ARBA" id="ARBA00022989"/>
    </source>
</evidence>
<dbReference type="RefSeq" id="WP_100348805.1">
    <property type="nucleotide sequence ID" value="NZ_PGTZ01000006.1"/>
</dbReference>
<feature type="domain" description="PTS EIIC type-2" evidence="15">
    <location>
        <begin position="137"/>
        <end position="503"/>
    </location>
</feature>
<keyword evidence="6" id="KW-0808">Transferase</keyword>
<dbReference type="GO" id="GO:0090563">
    <property type="term" value="F:protein-phosphocysteine-sugar phosphotransferase activity"/>
    <property type="evidence" value="ECO:0007669"/>
    <property type="project" value="TreeGrafter"/>
</dbReference>
<protein>
    <submittedName>
        <fullName evidence="16">PTS system fructose-specific IIC component</fullName>
    </submittedName>
</protein>
<evidence type="ECO:0000256" key="8">
    <source>
        <dbReference type="ARBA" id="ARBA00022692"/>
    </source>
</evidence>
<comment type="caution">
    <text evidence="16">The sequence shown here is derived from an EMBL/GenBank/DDBJ whole genome shotgun (WGS) entry which is preliminary data.</text>
</comment>
<feature type="transmembrane region" description="Helical" evidence="13">
    <location>
        <begin position="243"/>
        <end position="273"/>
    </location>
</feature>
<evidence type="ECO:0000256" key="4">
    <source>
        <dbReference type="ARBA" id="ARBA00022553"/>
    </source>
</evidence>